<proteinExistence type="inferred from homology"/>
<dbReference type="Gene3D" id="3.30.70.660">
    <property type="entry name" value="Pseudouridine synthase I, catalytic domain, C-terminal subdomain"/>
    <property type="match status" value="1"/>
</dbReference>
<dbReference type="EMBL" id="KN847321">
    <property type="protein sequence ID" value="KIW53355.1"/>
    <property type="molecule type" value="Genomic_DNA"/>
</dbReference>
<dbReference type="InterPro" id="IPR020097">
    <property type="entry name" value="PsdUridine_synth_TruA_a/b_dom"/>
</dbReference>
<dbReference type="GO" id="GO:0005634">
    <property type="term" value="C:nucleus"/>
    <property type="evidence" value="ECO:0007669"/>
    <property type="project" value="TreeGrafter"/>
</dbReference>
<feature type="region of interest" description="Disordered" evidence="4">
    <location>
        <begin position="599"/>
        <end position="620"/>
    </location>
</feature>
<dbReference type="HOGENOM" id="CLU_014673_2_3_1"/>
<feature type="compositionally biased region" description="Low complexity" evidence="4">
    <location>
        <begin position="24"/>
        <end position="42"/>
    </location>
</feature>
<dbReference type="PANTHER" id="PTHR11142">
    <property type="entry name" value="PSEUDOURIDYLATE SYNTHASE"/>
    <property type="match status" value="1"/>
</dbReference>
<dbReference type="STRING" id="348802.A0A0D2EFB9"/>
<feature type="compositionally biased region" description="Basic and acidic residues" evidence="4">
    <location>
        <begin position="658"/>
        <end position="673"/>
    </location>
</feature>
<gene>
    <name evidence="6" type="ORF">PV05_08935</name>
</gene>
<feature type="region of interest" description="Disordered" evidence="4">
    <location>
        <begin position="252"/>
        <end position="279"/>
    </location>
</feature>
<dbReference type="Pfam" id="PF01416">
    <property type="entry name" value="PseudoU_synth_1"/>
    <property type="match status" value="1"/>
</dbReference>
<evidence type="ECO:0000256" key="2">
    <source>
        <dbReference type="ARBA" id="ARBA00022694"/>
    </source>
</evidence>
<dbReference type="GO" id="GO:0031119">
    <property type="term" value="P:tRNA pseudouridine synthesis"/>
    <property type="evidence" value="ECO:0007669"/>
    <property type="project" value="TreeGrafter"/>
</dbReference>
<sequence>MTLCSVRLGLFTSGLVTRRCPSHSFLSSSSVSHRNTSRSAMPPQDPPSSPSASTTDHIASATTGYTTYTNADLISRISHLESQLLEQTARLAALTSSSSSQQPASGTSHKPLRLQSPSPSRRARPFDPSLYATRHIALKFAYLGSRYNGYEHANGNVMPKPTIEEVLWKALRKARLISPSIPDGADDSMEVLWPAQARMRRYTRGDKPEDYENEKVRLDLVWDGCQYSKCGRTDKGVSAFGQVIGVRVRSNRSITPTTKAASSTEEEVEQGGHGGQRDEEEIVQGEEEGEMPAIDAEDLEAESYAKPFDPVKDELPYVSILNAILPPDIRVLAWCPNPPPTFDARFSCRERRYKYFFTNPAFCPTPGAPGLKGSEGMREGWLDIDKMRQAAKKLEGHHDFRNLCKIDPSKQMPSCERRITFADVVEFGDVGRVFGDDALNQQGSKSLVDSLLGSKTVAMNGGPKVYTFCVHGTAFLWHQVRCMVAMLFLVGQGLEEPSLIDELLDVEKNPRRPMYEMADDAPLVLWDCIFPDDDKDMVDSLNWLYAGDEATLTTLSTKGDGKFGPGGVVNELWSVWREAKMKEILAGSLLDLAIGQGDGSALQGGSQRDPKRPPARSQKVFQGADNARIRGRYIPVMEKPKMDPLHQLNAKWANGRQARRDANSRGLEDGGGD</sequence>
<dbReference type="AlphaFoldDB" id="A0A0D2EFB9"/>
<dbReference type="InterPro" id="IPR020103">
    <property type="entry name" value="PsdUridine_synth_cat_dom_sf"/>
</dbReference>
<evidence type="ECO:0000313" key="6">
    <source>
        <dbReference type="EMBL" id="KIW53355.1"/>
    </source>
</evidence>
<feature type="region of interest" description="Disordered" evidence="4">
    <location>
        <begin position="94"/>
        <end position="126"/>
    </location>
</feature>
<protein>
    <submittedName>
        <fullName evidence="6">tRNA pseudouridine(38-40) synthase</fullName>
    </submittedName>
</protein>
<dbReference type="Gene3D" id="3.30.70.580">
    <property type="entry name" value="Pseudouridine synthase I, catalytic domain, N-terminal subdomain"/>
    <property type="match status" value="1"/>
</dbReference>
<dbReference type="InterPro" id="IPR001406">
    <property type="entry name" value="PsdUridine_synth_TruA"/>
</dbReference>
<dbReference type="HAMAP" id="MF_00171">
    <property type="entry name" value="TruA"/>
    <property type="match status" value="1"/>
</dbReference>
<dbReference type="Proteomes" id="UP000054342">
    <property type="component" value="Unassembled WGS sequence"/>
</dbReference>
<dbReference type="InterPro" id="IPR020095">
    <property type="entry name" value="PsdUridine_synth_TruA_C"/>
</dbReference>
<evidence type="ECO:0000313" key="7">
    <source>
        <dbReference type="Proteomes" id="UP000054342"/>
    </source>
</evidence>
<dbReference type="InterPro" id="IPR020094">
    <property type="entry name" value="TruA/RsuA/RluB/E/F_N"/>
</dbReference>
<evidence type="ECO:0000256" key="1">
    <source>
        <dbReference type="ARBA" id="ARBA00009375"/>
    </source>
</evidence>
<evidence type="ECO:0000256" key="3">
    <source>
        <dbReference type="ARBA" id="ARBA00023235"/>
    </source>
</evidence>
<dbReference type="GO" id="GO:0005737">
    <property type="term" value="C:cytoplasm"/>
    <property type="evidence" value="ECO:0007669"/>
    <property type="project" value="TreeGrafter"/>
</dbReference>
<dbReference type="GeneID" id="25330843"/>
<reference evidence="6 7" key="1">
    <citation type="submission" date="2015-01" db="EMBL/GenBank/DDBJ databases">
        <title>The Genome Sequence of Exophiala xenobiotica CBS118157.</title>
        <authorList>
            <consortium name="The Broad Institute Genomics Platform"/>
            <person name="Cuomo C."/>
            <person name="de Hoog S."/>
            <person name="Gorbushina A."/>
            <person name="Stielow B."/>
            <person name="Teixiera M."/>
            <person name="Abouelleil A."/>
            <person name="Chapman S.B."/>
            <person name="Priest M."/>
            <person name="Young S.K."/>
            <person name="Wortman J."/>
            <person name="Nusbaum C."/>
            <person name="Birren B."/>
        </authorList>
    </citation>
    <scope>NUCLEOTIDE SEQUENCE [LARGE SCALE GENOMIC DNA]</scope>
    <source>
        <strain evidence="6 7">CBS 118157</strain>
    </source>
</reference>
<feature type="region of interest" description="Disordered" evidence="4">
    <location>
        <begin position="636"/>
        <end position="673"/>
    </location>
</feature>
<organism evidence="6 7">
    <name type="scientific">Exophiala xenobiotica</name>
    <dbReference type="NCBI Taxonomy" id="348802"/>
    <lineage>
        <taxon>Eukaryota</taxon>
        <taxon>Fungi</taxon>
        <taxon>Dikarya</taxon>
        <taxon>Ascomycota</taxon>
        <taxon>Pezizomycotina</taxon>
        <taxon>Eurotiomycetes</taxon>
        <taxon>Chaetothyriomycetidae</taxon>
        <taxon>Chaetothyriales</taxon>
        <taxon>Herpotrichiellaceae</taxon>
        <taxon>Exophiala</taxon>
    </lineage>
</organism>
<feature type="region of interest" description="Disordered" evidence="4">
    <location>
        <begin position="24"/>
        <end position="57"/>
    </location>
</feature>
<accession>A0A0D2EFB9</accession>
<feature type="compositionally biased region" description="Polar residues" evidence="4">
    <location>
        <begin position="252"/>
        <end position="263"/>
    </location>
</feature>
<keyword evidence="3" id="KW-0413">Isomerase</keyword>
<dbReference type="RefSeq" id="XP_013313939.1">
    <property type="nucleotide sequence ID" value="XM_013458485.1"/>
</dbReference>
<keyword evidence="2" id="KW-0819">tRNA processing</keyword>
<dbReference type="OrthoDB" id="25767at2759"/>
<comment type="similarity">
    <text evidence="1">Belongs to the tRNA pseudouridine synthase TruA family.</text>
</comment>
<name>A0A0D2EFB9_9EURO</name>
<feature type="compositionally biased region" description="Low complexity" evidence="4">
    <location>
        <begin position="94"/>
        <end position="108"/>
    </location>
</feature>
<dbReference type="GO" id="GO:1990481">
    <property type="term" value="P:mRNA pseudouridine synthesis"/>
    <property type="evidence" value="ECO:0007669"/>
    <property type="project" value="TreeGrafter"/>
</dbReference>
<evidence type="ECO:0000256" key="4">
    <source>
        <dbReference type="SAM" id="MobiDB-lite"/>
    </source>
</evidence>
<dbReference type="GO" id="GO:0003723">
    <property type="term" value="F:RNA binding"/>
    <property type="evidence" value="ECO:0007669"/>
    <property type="project" value="InterPro"/>
</dbReference>
<evidence type="ECO:0000259" key="5">
    <source>
        <dbReference type="Pfam" id="PF01416"/>
    </source>
</evidence>
<keyword evidence="7" id="KW-1185">Reference proteome</keyword>
<dbReference type="GO" id="GO:0009982">
    <property type="term" value="F:pseudouridine synthase activity"/>
    <property type="evidence" value="ECO:0007669"/>
    <property type="project" value="InterPro"/>
</dbReference>
<dbReference type="SUPFAM" id="SSF55120">
    <property type="entry name" value="Pseudouridine synthase"/>
    <property type="match status" value="1"/>
</dbReference>
<feature type="domain" description="Pseudouridine synthase I TruA alpha/beta" evidence="5">
    <location>
        <begin position="390"/>
        <end position="531"/>
    </location>
</feature>
<dbReference type="PANTHER" id="PTHR11142:SF5">
    <property type="entry name" value="TRNA PSEUDOURIDINE(38_39) SYNTHASE"/>
    <property type="match status" value="1"/>
</dbReference>